<dbReference type="AlphaFoldDB" id="A0A8K0TC96"/>
<dbReference type="GO" id="GO:0016491">
    <property type="term" value="F:oxidoreductase activity"/>
    <property type="evidence" value="ECO:0007669"/>
    <property type="project" value="UniProtKB-KW"/>
</dbReference>
<proteinExistence type="inferred from homology"/>
<dbReference type="InterPro" id="IPR036291">
    <property type="entry name" value="NAD(P)-bd_dom_sf"/>
</dbReference>
<evidence type="ECO:0000313" key="4">
    <source>
        <dbReference type="Proteomes" id="UP000813385"/>
    </source>
</evidence>
<dbReference type="InterPro" id="IPR002347">
    <property type="entry name" value="SDR_fam"/>
</dbReference>
<comment type="caution">
    <text evidence="3">The sequence shown here is derived from an EMBL/GenBank/DDBJ whole genome shotgun (WGS) entry which is preliminary data.</text>
</comment>
<dbReference type="PANTHER" id="PTHR24320:SF272">
    <property type="entry name" value="NAD(P)-BINDING ROSSMANN-FOLD SUPERFAMILY PROTEIN"/>
    <property type="match status" value="1"/>
</dbReference>
<dbReference type="EMBL" id="JAGPXD010000004">
    <property type="protein sequence ID" value="KAH7358314.1"/>
    <property type="molecule type" value="Genomic_DNA"/>
</dbReference>
<dbReference type="PANTHER" id="PTHR24320">
    <property type="entry name" value="RETINOL DEHYDROGENASE"/>
    <property type="match status" value="1"/>
</dbReference>
<evidence type="ECO:0000256" key="2">
    <source>
        <dbReference type="ARBA" id="ARBA00023002"/>
    </source>
</evidence>
<dbReference type="Gene3D" id="3.40.50.720">
    <property type="entry name" value="NAD(P)-binding Rossmann-like Domain"/>
    <property type="match status" value="1"/>
</dbReference>
<comment type="similarity">
    <text evidence="1">Belongs to the short-chain dehydrogenases/reductases (SDR) family.</text>
</comment>
<gene>
    <name evidence="3" type="ORF">B0T11DRAFT_354972</name>
</gene>
<name>A0A8K0TC96_9PEZI</name>
<dbReference type="Pfam" id="PF00106">
    <property type="entry name" value="adh_short"/>
    <property type="match status" value="1"/>
</dbReference>
<protein>
    <submittedName>
        <fullName evidence="3">WW domain-containing oxidoreductase</fullName>
    </submittedName>
</protein>
<dbReference type="SUPFAM" id="SSF51735">
    <property type="entry name" value="NAD(P)-binding Rossmann-fold domains"/>
    <property type="match status" value="1"/>
</dbReference>
<reference evidence="3" key="1">
    <citation type="journal article" date="2021" name="Nat. Commun.">
        <title>Genetic determinants of endophytism in the Arabidopsis root mycobiome.</title>
        <authorList>
            <person name="Mesny F."/>
            <person name="Miyauchi S."/>
            <person name="Thiergart T."/>
            <person name="Pickel B."/>
            <person name="Atanasova L."/>
            <person name="Karlsson M."/>
            <person name="Huettel B."/>
            <person name="Barry K.W."/>
            <person name="Haridas S."/>
            <person name="Chen C."/>
            <person name="Bauer D."/>
            <person name="Andreopoulos W."/>
            <person name="Pangilinan J."/>
            <person name="LaButti K."/>
            <person name="Riley R."/>
            <person name="Lipzen A."/>
            <person name="Clum A."/>
            <person name="Drula E."/>
            <person name="Henrissat B."/>
            <person name="Kohler A."/>
            <person name="Grigoriev I.V."/>
            <person name="Martin F.M."/>
            <person name="Hacquard S."/>
        </authorList>
    </citation>
    <scope>NUCLEOTIDE SEQUENCE</scope>
    <source>
        <strain evidence="3">MPI-CAGE-AT-0016</strain>
    </source>
</reference>
<sequence>MAQYAASHIDTKGPGDERPTALQVVEDEGLIGKLDGKVVLITGANSGIGIETARAIHATGATLYLTARDSTKVQEAIDSVKNGPGPKSDAPIHGLELRLDSLASVRAAAKSFLDKGDALNLLILNAGVMATPEGRTEDGFETQFGTNHLGHFLLFKLLKPTLLASSTPEFQSRLIVVASSAHAYGNVRLEDFNFEKEPYNEWAAYGQSKTANILFASEAERRYGSKGLHALSLHPGIIQTGLSRHLPEEVLASFATNEALLKSMKNPAQGAATTVYAALSKEWEGRGGRYLSNLAEATAVDPAAGGLPSEPHYFPWAYDRETEEKLWDASCKLVGVSND</sequence>
<evidence type="ECO:0000256" key="1">
    <source>
        <dbReference type="ARBA" id="ARBA00006484"/>
    </source>
</evidence>
<accession>A0A8K0TC96</accession>
<organism evidence="3 4">
    <name type="scientific">Plectosphaerella cucumerina</name>
    <dbReference type="NCBI Taxonomy" id="40658"/>
    <lineage>
        <taxon>Eukaryota</taxon>
        <taxon>Fungi</taxon>
        <taxon>Dikarya</taxon>
        <taxon>Ascomycota</taxon>
        <taxon>Pezizomycotina</taxon>
        <taxon>Sordariomycetes</taxon>
        <taxon>Hypocreomycetidae</taxon>
        <taxon>Glomerellales</taxon>
        <taxon>Plectosphaerellaceae</taxon>
        <taxon>Plectosphaerella</taxon>
    </lineage>
</organism>
<keyword evidence="2" id="KW-0560">Oxidoreductase</keyword>
<dbReference type="OrthoDB" id="191139at2759"/>
<dbReference type="PRINTS" id="PR00081">
    <property type="entry name" value="GDHRDH"/>
</dbReference>
<dbReference type="Proteomes" id="UP000813385">
    <property type="component" value="Unassembled WGS sequence"/>
</dbReference>
<evidence type="ECO:0000313" key="3">
    <source>
        <dbReference type="EMBL" id="KAH7358314.1"/>
    </source>
</evidence>
<keyword evidence="4" id="KW-1185">Reference proteome</keyword>